<dbReference type="EMBL" id="CAICTM010000403">
    <property type="protein sequence ID" value="CAB9509769.1"/>
    <property type="molecule type" value="Genomic_DNA"/>
</dbReference>
<accession>A0A9N8DWH2</accession>
<feature type="region of interest" description="Disordered" evidence="3">
    <location>
        <begin position="28"/>
        <end position="48"/>
    </location>
</feature>
<comment type="caution">
    <text evidence="5">The sequence shown here is derived from an EMBL/GenBank/DDBJ whole genome shotgun (WGS) entry which is preliminary data.</text>
</comment>
<dbReference type="PANTHER" id="PTHR13675:SF0">
    <property type="entry name" value="LYR MOTIF-CONTAINING PROTEIN 2"/>
    <property type="match status" value="1"/>
</dbReference>
<dbReference type="GO" id="GO:0005739">
    <property type="term" value="C:mitochondrion"/>
    <property type="evidence" value="ECO:0007669"/>
    <property type="project" value="UniProtKB-SubCell"/>
</dbReference>
<comment type="subcellular location">
    <subcellularLocation>
        <location evidence="1">Mitochondrion</location>
    </subcellularLocation>
</comment>
<dbReference type="Pfam" id="PF05347">
    <property type="entry name" value="Complex1_LYR"/>
    <property type="match status" value="1"/>
</dbReference>
<protein>
    <recommendedName>
        <fullName evidence="4">Complex 1 LYR protein domain-containing protein</fullName>
    </recommendedName>
</protein>
<dbReference type="OrthoDB" id="74240at2759"/>
<feature type="domain" description="Complex 1 LYR protein" evidence="4">
    <location>
        <begin position="68"/>
        <end position="122"/>
    </location>
</feature>
<feature type="compositionally biased region" description="Basic and acidic residues" evidence="3">
    <location>
        <begin position="148"/>
        <end position="162"/>
    </location>
</feature>
<evidence type="ECO:0000259" key="4">
    <source>
        <dbReference type="Pfam" id="PF05347"/>
    </source>
</evidence>
<feature type="region of interest" description="Disordered" evidence="3">
    <location>
        <begin position="135"/>
        <end position="162"/>
    </location>
</feature>
<evidence type="ECO:0000256" key="3">
    <source>
        <dbReference type="SAM" id="MobiDB-lite"/>
    </source>
</evidence>
<gene>
    <name evidence="5" type="ORF">SEMRO_404_G135980.1</name>
</gene>
<evidence type="ECO:0000313" key="6">
    <source>
        <dbReference type="Proteomes" id="UP001153069"/>
    </source>
</evidence>
<reference evidence="5" key="1">
    <citation type="submission" date="2020-06" db="EMBL/GenBank/DDBJ databases">
        <authorList>
            <consortium name="Plant Systems Biology data submission"/>
        </authorList>
    </citation>
    <scope>NUCLEOTIDE SEQUENCE</scope>
    <source>
        <strain evidence="5">D6</strain>
    </source>
</reference>
<name>A0A9N8DWH2_9STRA</name>
<proteinExistence type="predicted"/>
<dbReference type="AlphaFoldDB" id="A0A9N8DWH2"/>
<evidence type="ECO:0000313" key="5">
    <source>
        <dbReference type="EMBL" id="CAB9509769.1"/>
    </source>
</evidence>
<dbReference type="Proteomes" id="UP001153069">
    <property type="component" value="Unassembled WGS sequence"/>
</dbReference>
<organism evidence="5 6">
    <name type="scientific">Seminavis robusta</name>
    <dbReference type="NCBI Taxonomy" id="568900"/>
    <lineage>
        <taxon>Eukaryota</taxon>
        <taxon>Sar</taxon>
        <taxon>Stramenopiles</taxon>
        <taxon>Ochrophyta</taxon>
        <taxon>Bacillariophyta</taxon>
        <taxon>Bacillariophyceae</taxon>
        <taxon>Bacillariophycidae</taxon>
        <taxon>Naviculales</taxon>
        <taxon>Naviculaceae</taxon>
        <taxon>Seminavis</taxon>
    </lineage>
</organism>
<sequence>MMLSRLFANTIRCRRRHSLALMDHAVHRFSNDSPSPPDEGAKTTKTTKRRRFRRIEEVPSYRDFVHRQTVLTLYRQFLRTVRPLSDRKELTSQIKKEFSAMKNEGDAWNRKRALNEGQRRLKDLQATVSISATFGASSQQYDDSSSDSDQKVGKGWPWERND</sequence>
<evidence type="ECO:0000256" key="1">
    <source>
        <dbReference type="ARBA" id="ARBA00004173"/>
    </source>
</evidence>
<evidence type="ECO:0000256" key="2">
    <source>
        <dbReference type="ARBA" id="ARBA00023128"/>
    </source>
</evidence>
<dbReference type="PANTHER" id="PTHR13675">
    <property type="entry name" value="LYR MOTIF-CONTAINING PROTEIN 2"/>
    <property type="match status" value="1"/>
</dbReference>
<keyword evidence="2" id="KW-0496">Mitochondrion</keyword>
<keyword evidence="6" id="KW-1185">Reference proteome</keyword>
<dbReference type="InterPro" id="IPR008011">
    <property type="entry name" value="Complex1_LYR_dom"/>
</dbReference>